<comment type="caution">
    <text evidence="4">The sequence shown here is derived from an EMBL/GenBank/DDBJ whole genome shotgun (WGS) entry which is preliminary data.</text>
</comment>
<evidence type="ECO:0000256" key="1">
    <source>
        <dbReference type="ARBA" id="ARBA00010333"/>
    </source>
</evidence>
<dbReference type="Gene3D" id="3.40.190.10">
    <property type="entry name" value="Periplasmic binding protein-like II"/>
    <property type="match status" value="2"/>
</dbReference>
<keyword evidence="2" id="KW-0732">Signal</keyword>
<protein>
    <recommendedName>
        <fullName evidence="3">Solute-binding protein family 3/N-terminal domain-containing protein</fullName>
    </recommendedName>
</protein>
<dbReference type="EMBL" id="MUFC01000002">
    <property type="protein sequence ID" value="OOE90321.1"/>
    <property type="molecule type" value="Genomic_DNA"/>
</dbReference>
<evidence type="ECO:0000256" key="2">
    <source>
        <dbReference type="ARBA" id="ARBA00022729"/>
    </source>
</evidence>
<dbReference type="Proteomes" id="UP000188627">
    <property type="component" value="Unassembled WGS sequence"/>
</dbReference>
<evidence type="ECO:0000313" key="4">
    <source>
        <dbReference type="EMBL" id="OOE90321.1"/>
    </source>
</evidence>
<dbReference type="SUPFAM" id="SSF53850">
    <property type="entry name" value="Periplasmic binding protein-like II"/>
    <property type="match status" value="1"/>
</dbReference>
<dbReference type="RefSeq" id="WP_158020626.1">
    <property type="nucleotide sequence ID" value="NZ_MUFC01000002.1"/>
</dbReference>
<evidence type="ECO:0000259" key="3">
    <source>
        <dbReference type="Pfam" id="PF00497"/>
    </source>
</evidence>
<gene>
    <name evidence="4" type="ORF">BZG74_03240</name>
</gene>
<sequence length="261" mass="30004">MWRWLIILFAFSLPVVGVATPNLVLTSGDYRPFISDQLAHQGVLAHIVKEAGKRQGMEIKIKFVLWQQAKIEAQTGKVHGTVGWGYTPEREHDFIYSAPIYTESVVFFHLKNRYFDWQSLESLNGLNVGISEDYIEDNMLETFNQEGGSVIIHKYPNELEKVKSLLTGQSDVIIGNQYVIHDVVRNQLRNDESRHITFHPKPLRVTPLHVLFSRQHPQSALWVSQFNRGLRQLKMSGDYQRAWSAFRMGEYGLIGIPAEQP</sequence>
<dbReference type="InterPro" id="IPR001638">
    <property type="entry name" value="Solute-binding_3/MltF_N"/>
</dbReference>
<reference evidence="5" key="1">
    <citation type="submission" date="2017-01" db="EMBL/GenBank/DDBJ databases">
        <title>Draft genome of the species Salinivibrio sharmensis.</title>
        <authorList>
            <person name="Lopez-Hermoso C."/>
            <person name="De La Haba R."/>
            <person name="Sanchez-Porro C."/>
            <person name="Ventosa A."/>
        </authorList>
    </citation>
    <scope>NUCLEOTIDE SEQUENCE [LARGE SCALE GENOMIC DNA]</scope>
    <source>
        <strain evidence="5">CBH463</strain>
    </source>
</reference>
<keyword evidence="5" id="KW-1185">Reference proteome</keyword>
<dbReference type="PANTHER" id="PTHR35936:SF25">
    <property type="entry name" value="ABC TRANSPORTER SUBSTRATE-BINDING PROTEIN"/>
    <property type="match status" value="1"/>
</dbReference>
<feature type="domain" description="Solute-binding protein family 3/N-terminal" evidence="3">
    <location>
        <begin position="24"/>
        <end position="241"/>
    </location>
</feature>
<proteinExistence type="inferred from homology"/>
<comment type="similarity">
    <text evidence="1">Belongs to the bacterial solute-binding protein 3 family.</text>
</comment>
<dbReference type="PANTHER" id="PTHR35936">
    <property type="entry name" value="MEMBRANE-BOUND LYTIC MUREIN TRANSGLYCOSYLASE F"/>
    <property type="match status" value="1"/>
</dbReference>
<name>A0ABX3KKD4_9GAMM</name>
<dbReference type="Pfam" id="PF00497">
    <property type="entry name" value="SBP_bac_3"/>
    <property type="match status" value="1"/>
</dbReference>
<organism evidence="4 5">
    <name type="scientific">Salinivibrio sharmensis</name>
    <dbReference type="NCBI Taxonomy" id="390883"/>
    <lineage>
        <taxon>Bacteria</taxon>
        <taxon>Pseudomonadati</taxon>
        <taxon>Pseudomonadota</taxon>
        <taxon>Gammaproteobacteria</taxon>
        <taxon>Vibrionales</taxon>
        <taxon>Vibrionaceae</taxon>
        <taxon>Salinivibrio</taxon>
    </lineage>
</organism>
<evidence type="ECO:0000313" key="5">
    <source>
        <dbReference type="Proteomes" id="UP000188627"/>
    </source>
</evidence>
<accession>A0ABX3KKD4</accession>